<accession>F0EZP1</accession>
<evidence type="ECO:0000313" key="1">
    <source>
        <dbReference type="EMBL" id="EGC17210.1"/>
    </source>
</evidence>
<gene>
    <name evidence="1" type="ORF">HMPREF9098_1226</name>
</gene>
<dbReference type="AlphaFoldDB" id="F0EZP1"/>
<protein>
    <submittedName>
        <fullName evidence="1">Uncharacterized protein</fullName>
    </submittedName>
</protein>
<keyword evidence="2" id="KW-1185">Reference proteome</keyword>
<name>F0EZP1_9NEIS</name>
<organism evidence="1 2">
    <name type="scientific">Kingella denitrificans ATCC 33394</name>
    <dbReference type="NCBI Taxonomy" id="888741"/>
    <lineage>
        <taxon>Bacteria</taxon>
        <taxon>Pseudomonadati</taxon>
        <taxon>Pseudomonadota</taxon>
        <taxon>Betaproteobacteria</taxon>
        <taxon>Neisseriales</taxon>
        <taxon>Neisseriaceae</taxon>
        <taxon>Kingella</taxon>
    </lineage>
</organism>
<comment type="caution">
    <text evidence="1">The sequence shown here is derived from an EMBL/GenBank/DDBJ whole genome shotgun (WGS) entry which is preliminary data.</text>
</comment>
<reference evidence="1 2" key="1">
    <citation type="submission" date="2011-01" db="EMBL/GenBank/DDBJ databases">
        <authorList>
            <person name="Muzny D."/>
            <person name="Qin X."/>
            <person name="Deng J."/>
            <person name="Jiang H."/>
            <person name="Liu Y."/>
            <person name="Qu J."/>
            <person name="Song X.-Z."/>
            <person name="Zhang L."/>
            <person name="Thornton R."/>
            <person name="Coyle M."/>
            <person name="Francisco L."/>
            <person name="Jackson L."/>
            <person name="Javaid M."/>
            <person name="Korchina V."/>
            <person name="Kovar C."/>
            <person name="Mata R."/>
            <person name="Mathew T."/>
            <person name="Ngo R."/>
            <person name="Nguyen L."/>
            <person name="Nguyen N."/>
            <person name="Okwuonu G."/>
            <person name="Ongeri F."/>
            <person name="Pham C."/>
            <person name="Simmons D."/>
            <person name="Wilczek-Boney K."/>
            <person name="Hale W."/>
            <person name="Jakkamsetti A."/>
            <person name="Pham P."/>
            <person name="Ruth R."/>
            <person name="San Lucas F."/>
            <person name="Warren J."/>
            <person name="Zhang J."/>
            <person name="Zhao Z."/>
            <person name="Zhou C."/>
            <person name="Zhu D."/>
            <person name="Lee S."/>
            <person name="Bess C."/>
            <person name="Blankenburg K."/>
            <person name="Forbes L."/>
            <person name="Fu Q."/>
            <person name="Gubbala S."/>
            <person name="Hirani K."/>
            <person name="Jayaseelan J.C."/>
            <person name="Lara F."/>
            <person name="Munidasa M."/>
            <person name="Palculict T."/>
            <person name="Patil S."/>
            <person name="Pu L.-L."/>
            <person name="Saada N."/>
            <person name="Tang L."/>
            <person name="Weissenberger G."/>
            <person name="Zhu Y."/>
            <person name="Hemphill L."/>
            <person name="Shang Y."/>
            <person name="Youmans B."/>
            <person name="Ayvaz T."/>
            <person name="Ross M."/>
            <person name="Santibanez J."/>
            <person name="Aqrawi P."/>
            <person name="Gross S."/>
            <person name="Joshi V."/>
            <person name="Fowler G."/>
            <person name="Nazareth L."/>
            <person name="Reid J."/>
            <person name="Worley K."/>
            <person name="Petrosino J."/>
            <person name="Highlander S."/>
            <person name="Gibbs R."/>
        </authorList>
    </citation>
    <scope>NUCLEOTIDE SEQUENCE [LARGE SCALE GENOMIC DNA]</scope>
    <source>
        <strain evidence="1 2">ATCC 33394</strain>
    </source>
</reference>
<dbReference type="Proteomes" id="UP000004088">
    <property type="component" value="Unassembled WGS sequence"/>
</dbReference>
<proteinExistence type="predicted"/>
<sequence>MVVQAAFCFSDGLLNVHFRQHARHNLQKTNQKPLPSCRLLFISATTLRYYTPNAVRSGRLKWVYTSKSSLR</sequence>
<dbReference type="EMBL" id="AEWV01000021">
    <property type="protein sequence ID" value="EGC17210.1"/>
    <property type="molecule type" value="Genomic_DNA"/>
</dbReference>
<evidence type="ECO:0000313" key="2">
    <source>
        <dbReference type="Proteomes" id="UP000004088"/>
    </source>
</evidence>
<dbReference type="HOGENOM" id="CLU_2734653_0_0_4"/>